<feature type="compositionally biased region" description="Low complexity" evidence="1">
    <location>
        <begin position="355"/>
        <end position="381"/>
    </location>
</feature>
<protein>
    <submittedName>
        <fullName evidence="2">Uncharacterized protein</fullName>
    </submittedName>
</protein>
<feature type="compositionally biased region" description="Low complexity" evidence="1">
    <location>
        <begin position="124"/>
        <end position="135"/>
    </location>
</feature>
<feature type="compositionally biased region" description="Low complexity" evidence="1">
    <location>
        <begin position="323"/>
        <end position="343"/>
    </location>
</feature>
<feature type="compositionally biased region" description="Low complexity" evidence="1">
    <location>
        <begin position="249"/>
        <end position="262"/>
    </location>
</feature>
<organism evidence="2 3">
    <name type="scientific">Apatococcus fuscideae</name>
    <dbReference type="NCBI Taxonomy" id="2026836"/>
    <lineage>
        <taxon>Eukaryota</taxon>
        <taxon>Viridiplantae</taxon>
        <taxon>Chlorophyta</taxon>
        <taxon>core chlorophytes</taxon>
        <taxon>Trebouxiophyceae</taxon>
        <taxon>Chlorellales</taxon>
        <taxon>Chlorellaceae</taxon>
        <taxon>Apatococcus</taxon>
    </lineage>
</organism>
<sequence length="438" mass="45843">MSPATKRSFKNPVFADKEVSPYGANTSAGVFSGDDLKAFQLHDHMADHEAMDADAPNWDNAASMEELEVCKIILRMAAGEGSKVEMTRTARPRLAKRKRDLDNDFVYEDDEEEVGIQSARRASTESSEQTSEDSAATLWHLQQQDPVAWDLRQEATGKSSSRPLKRARTTRSPKSPSGRSTKRALGLPGKQQMPAPTAGASAASDGEPPTQKRGQTRKAENEPVAFCPPASGADSIPNTVPKRGRPRGSQSNSSAASVALSAEPVLDAAQDVRSHASSTHDMTSGLNHGRSSGAFKRGRSSAFKRGCISAFKRGSSSLYPRLSPHASSSATAAQPPEAASDAAQDLQSGLGAETDAAPSASATLASAAAATLAEEPAAAATADDDDPWASLNGHLEPPSSLDSQEVDNLVDSDGSLEEAGTATFAARAGFPCNRAGQA</sequence>
<feature type="region of interest" description="Disordered" evidence="1">
    <location>
        <begin position="82"/>
        <end position="135"/>
    </location>
</feature>
<reference evidence="2 3" key="1">
    <citation type="journal article" date="2024" name="Nat. Commun.">
        <title>Phylogenomics reveals the evolutionary origins of lichenization in chlorophyte algae.</title>
        <authorList>
            <person name="Puginier C."/>
            <person name="Libourel C."/>
            <person name="Otte J."/>
            <person name="Skaloud P."/>
            <person name="Haon M."/>
            <person name="Grisel S."/>
            <person name="Petersen M."/>
            <person name="Berrin J.G."/>
            <person name="Delaux P.M."/>
            <person name="Dal Grande F."/>
            <person name="Keller J."/>
        </authorList>
    </citation>
    <scope>NUCLEOTIDE SEQUENCE [LARGE SCALE GENOMIC DNA]</scope>
    <source>
        <strain evidence="2 3">SAG 2523</strain>
    </source>
</reference>
<evidence type="ECO:0000313" key="3">
    <source>
        <dbReference type="Proteomes" id="UP001485043"/>
    </source>
</evidence>
<keyword evidence="3" id="KW-1185">Reference proteome</keyword>
<feature type="region of interest" description="Disordered" evidence="1">
    <location>
        <begin position="150"/>
        <end position="299"/>
    </location>
</feature>
<evidence type="ECO:0000313" key="2">
    <source>
        <dbReference type="EMBL" id="KAK9868208.1"/>
    </source>
</evidence>
<dbReference type="AlphaFoldDB" id="A0AAW1TFK0"/>
<feature type="compositionally biased region" description="Acidic residues" evidence="1">
    <location>
        <begin position="103"/>
        <end position="114"/>
    </location>
</feature>
<dbReference type="EMBL" id="JALJOV010000040">
    <property type="protein sequence ID" value="KAK9868208.1"/>
    <property type="molecule type" value="Genomic_DNA"/>
</dbReference>
<comment type="caution">
    <text evidence="2">The sequence shown here is derived from an EMBL/GenBank/DDBJ whole genome shotgun (WGS) entry which is preliminary data.</text>
</comment>
<gene>
    <name evidence="2" type="ORF">WJX84_007871</name>
</gene>
<evidence type="ECO:0000256" key="1">
    <source>
        <dbReference type="SAM" id="MobiDB-lite"/>
    </source>
</evidence>
<proteinExistence type="predicted"/>
<feature type="compositionally biased region" description="Polar residues" evidence="1">
    <location>
        <begin position="275"/>
        <end position="290"/>
    </location>
</feature>
<feature type="region of interest" description="Disordered" evidence="1">
    <location>
        <begin position="315"/>
        <end position="406"/>
    </location>
</feature>
<dbReference type="Proteomes" id="UP001485043">
    <property type="component" value="Unassembled WGS sequence"/>
</dbReference>
<name>A0AAW1TFK0_9CHLO</name>
<accession>A0AAW1TFK0</accession>